<evidence type="ECO:0000256" key="6">
    <source>
        <dbReference type="ARBA" id="ARBA00022946"/>
    </source>
</evidence>
<dbReference type="AlphaFoldDB" id="A0A7F5RHI1"/>
<dbReference type="Gene3D" id="2.40.50.100">
    <property type="match status" value="1"/>
</dbReference>
<name>A0A7F5RHI1_AGRPL</name>
<dbReference type="EC" id="2.3.1.-" evidence="9"/>
<dbReference type="InterPro" id="IPR050743">
    <property type="entry name" value="2-oxoacid_DH_E2_comp"/>
</dbReference>
<evidence type="ECO:0000259" key="10">
    <source>
        <dbReference type="PROSITE" id="PS50968"/>
    </source>
</evidence>
<dbReference type="InterPro" id="IPR001078">
    <property type="entry name" value="2-oxoacid_DH_actylTfrase"/>
</dbReference>
<dbReference type="SUPFAM" id="SSF52777">
    <property type="entry name" value="CoA-dependent acyltransferases"/>
    <property type="match status" value="1"/>
</dbReference>
<dbReference type="FunFam" id="2.40.50.100:FF:000013">
    <property type="entry name" value="Dihydrolipoamide acetyltransferase component of pyruvate dehydrogenase complex"/>
    <property type="match status" value="1"/>
</dbReference>
<sequence length="443" mass="49552">MQKSRRAVFILNQIFANNYTNFNNNANLFRLERNGIFFKRNFFLARTVNALVQFNLTDIGEGITEVVVKEWFVKEGEQVSQFDNICEVQSDKASVTITSRYDGIIKKLHYQVDDTAYVGKPLIDIETKEEINNEERTKKVNPLEVKQNVNTKSTVQTEQLQNSTVLSLPSVRRLAKEKNVDLLKVIPTGKGGRILKEDVLKYIGVQTVSKNEKEKIIPLTGFQPAMFKAMTAALKIPHLVYCEEITATKLLEVLKLTKREYEESKIKVTLTAFLIKAVSNALQKYPILNASINEDFKSLTIKHYHNIGVAMDTAQGLGVPVIKEVENKDIKTIALELEKLSKSGKKGSFSKEDLSDGTFSLSNIGSIGGTYASPVILPPQLGIVAFGTVKVLPRFNDKMEVVKESVLWISASADHRVIDGATIARFVETIKREIESPQGLIAV</sequence>
<evidence type="ECO:0000256" key="8">
    <source>
        <dbReference type="ARBA" id="ARBA00023315"/>
    </source>
</evidence>
<evidence type="ECO:0000256" key="2">
    <source>
        <dbReference type="ARBA" id="ARBA00004305"/>
    </source>
</evidence>
<keyword evidence="4 9" id="KW-0808">Transferase</keyword>
<dbReference type="InterPro" id="IPR011053">
    <property type="entry name" value="Single_hybrid_motif"/>
</dbReference>
<comment type="subcellular location">
    <subcellularLocation>
        <location evidence="2">Mitochondrion matrix</location>
    </subcellularLocation>
</comment>
<feature type="domain" description="Lipoyl-binding" evidence="10">
    <location>
        <begin position="51"/>
        <end position="126"/>
    </location>
</feature>
<dbReference type="RefSeq" id="XP_025835449.1">
    <property type="nucleotide sequence ID" value="XM_025979664.1"/>
</dbReference>
<dbReference type="OrthoDB" id="202158at2759"/>
<dbReference type="Pfam" id="PF02817">
    <property type="entry name" value="E3_binding"/>
    <property type="match status" value="1"/>
</dbReference>
<comment type="similarity">
    <text evidence="3 9">Belongs to the 2-oxoacid dehydrogenase family.</text>
</comment>
<accession>A0A7F5RHI1</accession>
<gene>
    <name evidence="13" type="primary">LOC108734754</name>
</gene>
<evidence type="ECO:0000313" key="13">
    <source>
        <dbReference type="RefSeq" id="XP_025835449.1"/>
    </source>
</evidence>
<dbReference type="PROSITE" id="PS00189">
    <property type="entry name" value="LIPOYL"/>
    <property type="match status" value="1"/>
</dbReference>
<proteinExistence type="inferred from homology"/>
<evidence type="ECO:0000256" key="9">
    <source>
        <dbReference type="RuleBase" id="RU003423"/>
    </source>
</evidence>
<dbReference type="InterPro" id="IPR004167">
    <property type="entry name" value="PSBD"/>
</dbReference>
<dbReference type="Gene3D" id="4.10.320.10">
    <property type="entry name" value="E3-binding domain"/>
    <property type="match status" value="1"/>
</dbReference>
<evidence type="ECO:0000259" key="11">
    <source>
        <dbReference type="PROSITE" id="PS51826"/>
    </source>
</evidence>
<evidence type="ECO:0000256" key="1">
    <source>
        <dbReference type="ARBA" id="ARBA00001938"/>
    </source>
</evidence>
<comment type="cofactor">
    <cofactor evidence="1 9">
        <name>(R)-lipoate</name>
        <dbReference type="ChEBI" id="CHEBI:83088"/>
    </cofactor>
</comment>
<reference evidence="13" key="1">
    <citation type="submission" date="2025-08" db="UniProtKB">
        <authorList>
            <consortium name="RefSeq"/>
        </authorList>
    </citation>
    <scope>IDENTIFICATION</scope>
    <source>
        <tissue evidence="13">Entire body</tissue>
    </source>
</reference>
<evidence type="ECO:0000256" key="5">
    <source>
        <dbReference type="ARBA" id="ARBA00022823"/>
    </source>
</evidence>
<dbReference type="PANTHER" id="PTHR43178">
    <property type="entry name" value="DIHYDROLIPOAMIDE ACETYLTRANSFERASE COMPONENT OF PYRUVATE DEHYDROGENASE COMPLEX"/>
    <property type="match status" value="1"/>
</dbReference>
<dbReference type="CDD" id="cd06849">
    <property type="entry name" value="lipoyl_domain"/>
    <property type="match status" value="1"/>
</dbReference>
<organism evidence="12 13">
    <name type="scientific">Agrilus planipennis</name>
    <name type="common">Emerald ash borer</name>
    <name type="synonym">Agrilus marcopoli</name>
    <dbReference type="NCBI Taxonomy" id="224129"/>
    <lineage>
        <taxon>Eukaryota</taxon>
        <taxon>Metazoa</taxon>
        <taxon>Ecdysozoa</taxon>
        <taxon>Arthropoda</taxon>
        <taxon>Hexapoda</taxon>
        <taxon>Insecta</taxon>
        <taxon>Pterygota</taxon>
        <taxon>Neoptera</taxon>
        <taxon>Endopterygota</taxon>
        <taxon>Coleoptera</taxon>
        <taxon>Polyphaga</taxon>
        <taxon>Elateriformia</taxon>
        <taxon>Buprestoidea</taxon>
        <taxon>Buprestidae</taxon>
        <taxon>Agrilinae</taxon>
        <taxon>Agrilus</taxon>
    </lineage>
</organism>
<evidence type="ECO:0000256" key="7">
    <source>
        <dbReference type="ARBA" id="ARBA00023128"/>
    </source>
</evidence>
<evidence type="ECO:0000313" key="12">
    <source>
        <dbReference type="Proteomes" id="UP000192223"/>
    </source>
</evidence>
<dbReference type="InterPro" id="IPR000089">
    <property type="entry name" value="Biotin_lipoyl"/>
</dbReference>
<dbReference type="CTD" id="32441"/>
<dbReference type="SUPFAM" id="SSF51230">
    <property type="entry name" value="Single hybrid motif"/>
    <property type="match status" value="1"/>
</dbReference>
<keyword evidence="5 9" id="KW-0450">Lipoyl</keyword>
<dbReference type="Pfam" id="PF00198">
    <property type="entry name" value="2-oxoacid_dh"/>
    <property type="match status" value="1"/>
</dbReference>
<dbReference type="Pfam" id="PF00364">
    <property type="entry name" value="Biotin_lipoyl"/>
    <property type="match status" value="1"/>
</dbReference>
<dbReference type="PANTHER" id="PTHR43178:SF5">
    <property type="entry name" value="LIPOAMIDE ACYLTRANSFERASE COMPONENT OF BRANCHED-CHAIN ALPHA-KETO ACID DEHYDROGENASE COMPLEX, MITOCHONDRIAL"/>
    <property type="match status" value="1"/>
</dbReference>
<dbReference type="SUPFAM" id="SSF47005">
    <property type="entry name" value="Peripheral subunit-binding domain of 2-oxo acid dehydrogenase complex"/>
    <property type="match status" value="1"/>
</dbReference>
<keyword evidence="6" id="KW-0809">Transit peptide</keyword>
<dbReference type="InterPro" id="IPR036625">
    <property type="entry name" value="E3-bd_dom_sf"/>
</dbReference>
<dbReference type="InterPro" id="IPR003016">
    <property type="entry name" value="2-oxoA_DH_lipoyl-BS"/>
</dbReference>
<keyword evidence="7" id="KW-0496">Mitochondrion</keyword>
<feature type="domain" description="Peripheral subunit-binding (PSBD)" evidence="11">
    <location>
        <begin position="166"/>
        <end position="203"/>
    </location>
</feature>
<keyword evidence="12" id="KW-1185">Reference proteome</keyword>
<dbReference type="Proteomes" id="UP000192223">
    <property type="component" value="Unplaced"/>
</dbReference>
<protein>
    <recommendedName>
        <fullName evidence="9">Dihydrolipoamide acetyltransferase component of pyruvate dehydrogenase complex</fullName>
        <ecNumber evidence="9">2.3.1.-</ecNumber>
    </recommendedName>
</protein>
<dbReference type="Gene3D" id="3.30.559.10">
    <property type="entry name" value="Chloramphenicol acetyltransferase-like domain"/>
    <property type="match status" value="1"/>
</dbReference>
<dbReference type="PROSITE" id="PS51826">
    <property type="entry name" value="PSBD"/>
    <property type="match status" value="1"/>
</dbReference>
<dbReference type="FunFam" id="3.30.559.10:FF:000007">
    <property type="entry name" value="Dihydrolipoamide acetyltransferase component of pyruvate dehydrogenase complex"/>
    <property type="match status" value="1"/>
</dbReference>
<evidence type="ECO:0000256" key="4">
    <source>
        <dbReference type="ARBA" id="ARBA00022679"/>
    </source>
</evidence>
<dbReference type="GO" id="GO:0016407">
    <property type="term" value="F:acetyltransferase activity"/>
    <property type="evidence" value="ECO:0007669"/>
    <property type="project" value="TreeGrafter"/>
</dbReference>
<dbReference type="GeneID" id="108734754"/>
<keyword evidence="8 9" id="KW-0012">Acyltransferase</keyword>
<dbReference type="GO" id="GO:0031405">
    <property type="term" value="F:lipoic acid binding"/>
    <property type="evidence" value="ECO:0007669"/>
    <property type="project" value="TreeGrafter"/>
</dbReference>
<dbReference type="PROSITE" id="PS50968">
    <property type="entry name" value="BIOTINYL_LIPOYL"/>
    <property type="match status" value="1"/>
</dbReference>
<dbReference type="GO" id="GO:0005759">
    <property type="term" value="C:mitochondrial matrix"/>
    <property type="evidence" value="ECO:0007669"/>
    <property type="project" value="UniProtKB-SubCell"/>
</dbReference>
<dbReference type="InterPro" id="IPR023213">
    <property type="entry name" value="CAT-like_dom_sf"/>
</dbReference>
<evidence type="ECO:0000256" key="3">
    <source>
        <dbReference type="ARBA" id="ARBA00007317"/>
    </source>
</evidence>